<comment type="caution">
    <text evidence="2">The sequence shown here is derived from an EMBL/GenBank/DDBJ whole genome shotgun (WGS) entry which is preliminary data.</text>
</comment>
<protein>
    <submittedName>
        <fullName evidence="2">Uncharacterized protein</fullName>
    </submittedName>
</protein>
<sequence length="213" mass="23958">IKITNVGNMDVTYKINAEWESSGSPSSQYLFDALKVEIFDGSNNLINSAGQFLKDLSIPSRFLTIGKEETLRFGVKLLDSADDSYQSLTTQFNLVITATQWGEAPPENQPPNKPTNEFPDSGGTDMNLVITLSASPFSDPNFGDTCANTHWQITKVSGDYSNPVFDEIGYMHFFNTIILPEGALDYDTTYYWHLRYQDNHGAWSDWSEESFFT</sequence>
<name>X1UJG1_9ZZZZ</name>
<feature type="region of interest" description="Disordered" evidence="1">
    <location>
        <begin position="102"/>
        <end position="121"/>
    </location>
</feature>
<dbReference type="EMBL" id="BARW01036409">
    <property type="protein sequence ID" value="GAJ17664.1"/>
    <property type="molecule type" value="Genomic_DNA"/>
</dbReference>
<evidence type="ECO:0000256" key="1">
    <source>
        <dbReference type="SAM" id="MobiDB-lite"/>
    </source>
</evidence>
<accession>X1UJG1</accession>
<organism evidence="2">
    <name type="scientific">marine sediment metagenome</name>
    <dbReference type="NCBI Taxonomy" id="412755"/>
    <lineage>
        <taxon>unclassified sequences</taxon>
        <taxon>metagenomes</taxon>
        <taxon>ecological metagenomes</taxon>
    </lineage>
</organism>
<feature type="non-terminal residue" evidence="2">
    <location>
        <position position="1"/>
    </location>
</feature>
<dbReference type="Gene3D" id="2.60.40.10">
    <property type="entry name" value="Immunoglobulins"/>
    <property type="match status" value="1"/>
</dbReference>
<proteinExistence type="predicted"/>
<gene>
    <name evidence="2" type="ORF">S12H4_56515</name>
</gene>
<feature type="non-terminal residue" evidence="2">
    <location>
        <position position="213"/>
    </location>
</feature>
<evidence type="ECO:0000313" key="2">
    <source>
        <dbReference type="EMBL" id="GAJ17664.1"/>
    </source>
</evidence>
<dbReference type="AlphaFoldDB" id="X1UJG1"/>
<reference evidence="2" key="1">
    <citation type="journal article" date="2014" name="Front. Microbiol.">
        <title>High frequency of phylogenetically diverse reductive dehalogenase-homologous genes in deep subseafloor sedimentary metagenomes.</title>
        <authorList>
            <person name="Kawai M."/>
            <person name="Futagami T."/>
            <person name="Toyoda A."/>
            <person name="Takaki Y."/>
            <person name="Nishi S."/>
            <person name="Hori S."/>
            <person name="Arai W."/>
            <person name="Tsubouchi T."/>
            <person name="Morono Y."/>
            <person name="Uchiyama I."/>
            <person name="Ito T."/>
            <person name="Fujiyama A."/>
            <person name="Inagaki F."/>
            <person name="Takami H."/>
        </authorList>
    </citation>
    <scope>NUCLEOTIDE SEQUENCE</scope>
    <source>
        <strain evidence="2">Expedition CK06-06</strain>
    </source>
</reference>
<dbReference type="InterPro" id="IPR013783">
    <property type="entry name" value="Ig-like_fold"/>
</dbReference>